<protein>
    <submittedName>
        <fullName evidence="1">Uncharacterized protein</fullName>
    </submittedName>
</protein>
<evidence type="ECO:0000313" key="2">
    <source>
        <dbReference type="Proteomes" id="UP000694892"/>
    </source>
</evidence>
<organism evidence="1 2">
    <name type="scientific">Xenopus laevis</name>
    <name type="common">African clawed frog</name>
    <dbReference type="NCBI Taxonomy" id="8355"/>
    <lineage>
        <taxon>Eukaryota</taxon>
        <taxon>Metazoa</taxon>
        <taxon>Chordata</taxon>
        <taxon>Craniata</taxon>
        <taxon>Vertebrata</taxon>
        <taxon>Euteleostomi</taxon>
        <taxon>Amphibia</taxon>
        <taxon>Batrachia</taxon>
        <taxon>Anura</taxon>
        <taxon>Pipoidea</taxon>
        <taxon>Pipidae</taxon>
        <taxon>Xenopodinae</taxon>
        <taxon>Xenopus</taxon>
        <taxon>Xenopus</taxon>
    </lineage>
</organism>
<evidence type="ECO:0000313" key="1">
    <source>
        <dbReference type="EMBL" id="OCT67720.1"/>
    </source>
</evidence>
<dbReference type="AlphaFoldDB" id="A0A974C6R0"/>
<accession>A0A974C6R0</accession>
<gene>
    <name evidence="1" type="ORF">XELAEV_18039023mg</name>
</gene>
<proteinExistence type="predicted"/>
<name>A0A974C6R0_XENLA</name>
<dbReference type="Proteomes" id="UP000694892">
    <property type="component" value="Chromosome 8L"/>
</dbReference>
<sequence length="176" mass="19611">MQQLASKVLLLPYSTSDVQQLWSLLVCEYPHCYYKHSCIIFSTNTAGPAVLPELLREHITKLSCSCYIPVPILTCLLTSLLLTIASTSDTLCDIIAPCVKIVALCHPCVKVVSPCGIPVSRLSCRVASLRQDYLTMWHPCIKIVSPCSIPASRLFCHVLSLRQDCIAMWHPCYKMV</sequence>
<reference evidence="2" key="1">
    <citation type="journal article" date="2016" name="Nature">
        <title>Genome evolution in the allotetraploid frog Xenopus laevis.</title>
        <authorList>
            <person name="Session A.M."/>
            <person name="Uno Y."/>
            <person name="Kwon T."/>
            <person name="Chapman J.A."/>
            <person name="Toyoda A."/>
            <person name="Takahashi S."/>
            <person name="Fukui A."/>
            <person name="Hikosaka A."/>
            <person name="Suzuki A."/>
            <person name="Kondo M."/>
            <person name="van Heeringen S.J."/>
            <person name="Quigley I."/>
            <person name="Heinz S."/>
            <person name="Ogino H."/>
            <person name="Ochi H."/>
            <person name="Hellsten U."/>
            <person name="Lyons J.B."/>
            <person name="Simakov O."/>
            <person name="Putnam N."/>
            <person name="Stites J."/>
            <person name="Kuroki Y."/>
            <person name="Tanaka T."/>
            <person name="Michiue T."/>
            <person name="Watanabe M."/>
            <person name="Bogdanovic O."/>
            <person name="Lister R."/>
            <person name="Georgiou G."/>
            <person name="Paranjpe S.S."/>
            <person name="van Kruijsbergen I."/>
            <person name="Shu S."/>
            <person name="Carlson J."/>
            <person name="Kinoshita T."/>
            <person name="Ohta Y."/>
            <person name="Mawaribuchi S."/>
            <person name="Jenkins J."/>
            <person name="Grimwood J."/>
            <person name="Schmutz J."/>
            <person name="Mitros T."/>
            <person name="Mozaffari S.V."/>
            <person name="Suzuki Y."/>
            <person name="Haramoto Y."/>
            <person name="Yamamoto T.S."/>
            <person name="Takagi C."/>
            <person name="Heald R."/>
            <person name="Miller K."/>
            <person name="Haudenschild C."/>
            <person name="Kitzman J."/>
            <person name="Nakayama T."/>
            <person name="Izutsu Y."/>
            <person name="Robert J."/>
            <person name="Fortriede J."/>
            <person name="Burns K."/>
            <person name="Lotay V."/>
            <person name="Karimi K."/>
            <person name="Yasuoka Y."/>
            <person name="Dichmann D.S."/>
            <person name="Flajnik M.F."/>
            <person name="Houston D.W."/>
            <person name="Shendure J."/>
            <person name="DuPasquier L."/>
            <person name="Vize P.D."/>
            <person name="Zorn A.M."/>
            <person name="Ito M."/>
            <person name="Marcotte E.M."/>
            <person name="Wallingford J.B."/>
            <person name="Ito Y."/>
            <person name="Asashima M."/>
            <person name="Ueno N."/>
            <person name="Matsuda Y."/>
            <person name="Veenstra G.J."/>
            <person name="Fujiyama A."/>
            <person name="Harland R.M."/>
            <person name="Taira M."/>
            <person name="Rokhsar D.S."/>
        </authorList>
    </citation>
    <scope>NUCLEOTIDE SEQUENCE [LARGE SCALE GENOMIC DNA]</scope>
    <source>
        <strain evidence="2">J</strain>
    </source>
</reference>
<dbReference type="EMBL" id="CM004480">
    <property type="protein sequence ID" value="OCT67720.1"/>
    <property type="molecule type" value="Genomic_DNA"/>
</dbReference>